<proteinExistence type="predicted"/>
<accession>X1C893</accession>
<evidence type="ECO:0008006" key="2">
    <source>
        <dbReference type="Google" id="ProtNLM"/>
    </source>
</evidence>
<evidence type="ECO:0000313" key="1">
    <source>
        <dbReference type="EMBL" id="GAH04296.1"/>
    </source>
</evidence>
<dbReference type="SUPFAM" id="SSF117396">
    <property type="entry name" value="TM1631-like"/>
    <property type="match status" value="1"/>
</dbReference>
<feature type="non-terminal residue" evidence="1">
    <location>
        <position position="1"/>
    </location>
</feature>
<protein>
    <recommendedName>
        <fullName evidence="2">DUF72 domain-containing protein</fullName>
    </recommendedName>
</protein>
<reference evidence="1" key="1">
    <citation type="journal article" date="2014" name="Front. Microbiol.">
        <title>High frequency of phylogenetically diverse reductive dehalogenase-homologous genes in deep subseafloor sedimentary metagenomes.</title>
        <authorList>
            <person name="Kawai M."/>
            <person name="Futagami T."/>
            <person name="Toyoda A."/>
            <person name="Takaki Y."/>
            <person name="Nishi S."/>
            <person name="Hori S."/>
            <person name="Arai W."/>
            <person name="Tsubouchi T."/>
            <person name="Morono Y."/>
            <person name="Uchiyama I."/>
            <person name="Ito T."/>
            <person name="Fujiyama A."/>
            <person name="Inagaki F."/>
            <person name="Takami H."/>
        </authorList>
    </citation>
    <scope>NUCLEOTIDE SEQUENCE</scope>
    <source>
        <strain evidence="1">Expedition CK06-06</strain>
    </source>
</reference>
<dbReference type="InterPro" id="IPR036520">
    <property type="entry name" value="UPF0759_sf"/>
</dbReference>
<comment type="caution">
    <text evidence="1">The sequence shown here is derived from an EMBL/GenBank/DDBJ whole genome shotgun (WGS) entry which is preliminary data.</text>
</comment>
<gene>
    <name evidence="1" type="ORF">S01H4_38062</name>
</gene>
<name>X1C893_9ZZZZ</name>
<organism evidence="1">
    <name type="scientific">marine sediment metagenome</name>
    <dbReference type="NCBI Taxonomy" id="412755"/>
    <lineage>
        <taxon>unclassified sequences</taxon>
        <taxon>metagenomes</taxon>
        <taxon>ecological metagenomes</taxon>
    </lineage>
</organism>
<dbReference type="EMBL" id="BART01020493">
    <property type="protein sequence ID" value="GAH04296.1"/>
    <property type="molecule type" value="Genomic_DNA"/>
</dbReference>
<dbReference type="AlphaFoldDB" id="X1C893"/>
<sequence>DGKKIILGTTYKPGIIPYYMDNQTDYYIRLIGDREITVFNRVQREQKNSLQDLRKNIEKLMKIPNIYEIFIIVNNHFAGFAPESANELKKLWGLSYHQFNTQKSLVDFLK</sequence>
<dbReference type="Gene3D" id="3.20.20.410">
    <property type="entry name" value="Protein of unknown function UPF0759"/>
    <property type="match status" value="1"/>
</dbReference>